<evidence type="ECO:0000313" key="2">
    <source>
        <dbReference type="EMBL" id="AFL87236.1"/>
    </source>
</evidence>
<dbReference type="HOGENOM" id="CLU_2884414_0_0_0"/>
<feature type="transmembrane region" description="Helical" evidence="1">
    <location>
        <begin position="34"/>
        <end position="50"/>
    </location>
</feature>
<keyword evidence="1" id="KW-1133">Transmembrane helix</keyword>
<keyword evidence="3" id="KW-1185">Reference proteome</keyword>
<keyword evidence="1" id="KW-0812">Transmembrane</keyword>
<keyword evidence="1" id="KW-0472">Membrane</keyword>
<protein>
    <submittedName>
        <fullName evidence="2">Uncharacterized protein</fullName>
    </submittedName>
</protein>
<evidence type="ECO:0000313" key="3">
    <source>
        <dbReference type="Proteomes" id="UP000006056"/>
    </source>
</evidence>
<dbReference type="Proteomes" id="UP000006056">
    <property type="component" value="Chromosome"/>
</dbReference>
<reference evidence="2 3" key="1">
    <citation type="submission" date="2012-06" db="EMBL/GenBank/DDBJ databases">
        <title>Complete genome of Terriglobus roseus DSM 18391.</title>
        <authorList>
            <consortium name="US DOE Joint Genome Institute (JGI-PGF)"/>
            <person name="Lucas S."/>
            <person name="Copeland A."/>
            <person name="Lapidus A."/>
            <person name="Glavina del Rio T."/>
            <person name="Dalin E."/>
            <person name="Tice H."/>
            <person name="Bruce D."/>
            <person name="Goodwin L."/>
            <person name="Pitluck S."/>
            <person name="Peters L."/>
            <person name="Mikhailova N."/>
            <person name="Munk A.C.C."/>
            <person name="Kyrpides N."/>
            <person name="Mavromatis K."/>
            <person name="Ivanova N."/>
            <person name="Brettin T."/>
            <person name="Detter J.C."/>
            <person name="Han C."/>
            <person name="Larimer F."/>
            <person name="Land M."/>
            <person name="Hauser L."/>
            <person name="Markowitz V."/>
            <person name="Cheng J.-F."/>
            <person name="Hugenholtz P."/>
            <person name="Woyke T."/>
            <person name="Wu D."/>
            <person name="Brambilla E."/>
            <person name="Klenk H.-P."/>
            <person name="Eisen J.A."/>
        </authorList>
    </citation>
    <scope>NUCLEOTIDE SEQUENCE [LARGE SCALE GENOMIC DNA]</scope>
    <source>
        <strain evidence="3">DSM 18391 / NRRL B-41598 / KBS 63</strain>
    </source>
</reference>
<gene>
    <name evidence="2" type="ordered locus">Terro_0912</name>
</gene>
<dbReference type="AlphaFoldDB" id="I3ZDB8"/>
<dbReference type="RefSeq" id="WP_014784805.1">
    <property type="nucleotide sequence ID" value="NC_018014.1"/>
</dbReference>
<dbReference type="OrthoDB" id="122923at2"/>
<organism evidence="2 3">
    <name type="scientific">Terriglobus roseus (strain DSM 18391 / NRRL B-41598 / KBS 63)</name>
    <dbReference type="NCBI Taxonomy" id="926566"/>
    <lineage>
        <taxon>Bacteria</taxon>
        <taxon>Pseudomonadati</taxon>
        <taxon>Acidobacteriota</taxon>
        <taxon>Terriglobia</taxon>
        <taxon>Terriglobales</taxon>
        <taxon>Acidobacteriaceae</taxon>
        <taxon>Terriglobus</taxon>
    </lineage>
</organism>
<dbReference type="KEGG" id="trs:Terro_0912"/>
<name>I3ZDB8_TERRK</name>
<sequence>MDGPGSQQRMIVALLVIAIAAVGVYFTIEPGNYRSLAWVVLGFFAFRVWIGRMHRQRVEREQG</sequence>
<evidence type="ECO:0000256" key="1">
    <source>
        <dbReference type="SAM" id="Phobius"/>
    </source>
</evidence>
<proteinExistence type="predicted"/>
<dbReference type="EMBL" id="CP003379">
    <property type="protein sequence ID" value="AFL87236.1"/>
    <property type="molecule type" value="Genomic_DNA"/>
</dbReference>
<accession>I3ZDB8</accession>
<feature type="transmembrane region" description="Helical" evidence="1">
    <location>
        <begin position="12"/>
        <end position="28"/>
    </location>
</feature>